<gene>
    <name evidence="2" type="ORF">GCM10025876_05410</name>
</gene>
<proteinExistence type="predicted"/>
<feature type="domain" description="SGNH hydrolase-type esterase" evidence="1">
    <location>
        <begin position="5"/>
        <end position="109"/>
    </location>
</feature>
<dbReference type="RefSeq" id="WP_284329277.1">
    <property type="nucleotide sequence ID" value="NZ_BSUN01000001.1"/>
</dbReference>
<dbReference type="Pfam" id="PF13472">
    <property type="entry name" value="Lipase_GDSL_2"/>
    <property type="match status" value="1"/>
</dbReference>
<comment type="caution">
    <text evidence="2">The sequence shown here is derived from an EMBL/GenBank/DDBJ whole genome shotgun (WGS) entry which is preliminary data.</text>
</comment>
<dbReference type="Proteomes" id="UP001157125">
    <property type="component" value="Unassembled WGS sequence"/>
</dbReference>
<name>A0ABQ6IAY6_9MICO</name>
<reference evidence="3" key="1">
    <citation type="journal article" date="2019" name="Int. J. Syst. Evol. Microbiol.">
        <title>The Global Catalogue of Microorganisms (GCM) 10K type strain sequencing project: providing services to taxonomists for standard genome sequencing and annotation.</title>
        <authorList>
            <consortium name="The Broad Institute Genomics Platform"/>
            <consortium name="The Broad Institute Genome Sequencing Center for Infectious Disease"/>
            <person name="Wu L."/>
            <person name="Ma J."/>
        </authorList>
    </citation>
    <scope>NUCLEOTIDE SEQUENCE [LARGE SCALE GENOMIC DNA]</scope>
    <source>
        <strain evidence="3">NBRC 112299</strain>
    </source>
</reference>
<accession>A0ABQ6IAY6</accession>
<organism evidence="2 3">
    <name type="scientific">Demequina litorisediminis</name>
    <dbReference type="NCBI Taxonomy" id="1849022"/>
    <lineage>
        <taxon>Bacteria</taxon>
        <taxon>Bacillati</taxon>
        <taxon>Actinomycetota</taxon>
        <taxon>Actinomycetes</taxon>
        <taxon>Micrococcales</taxon>
        <taxon>Demequinaceae</taxon>
        <taxon>Demequina</taxon>
    </lineage>
</organism>
<dbReference type="SUPFAM" id="SSF52266">
    <property type="entry name" value="SGNH hydrolase"/>
    <property type="match status" value="1"/>
</dbReference>
<evidence type="ECO:0000313" key="3">
    <source>
        <dbReference type="Proteomes" id="UP001157125"/>
    </source>
</evidence>
<dbReference type="InterPro" id="IPR013830">
    <property type="entry name" value="SGNH_hydro"/>
</dbReference>
<dbReference type="PANTHER" id="PTHR43784">
    <property type="entry name" value="GDSL-LIKE LIPASE/ACYLHYDROLASE, PUTATIVE (AFU_ORTHOLOGUE AFUA_2G00820)-RELATED"/>
    <property type="match status" value="1"/>
</dbReference>
<dbReference type="InterPro" id="IPR036514">
    <property type="entry name" value="SGNH_hydro_sf"/>
</dbReference>
<dbReference type="CDD" id="cd01832">
    <property type="entry name" value="SGNH_hydrolase_like_1"/>
    <property type="match status" value="1"/>
</dbReference>
<keyword evidence="3" id="KW-1185">Reference proteome</keyword>
<sequence>MRFVAIGDNFTEGVGDRIDGGAVRGWADLVAAGLAAGLDEPVDYANLAIRGRLIGPIVGEQAEPALALSPRPDVLAFNGGGNDMMRPGFDRDEIVRLTEQVVRRTKEAGCGCSSRRAPMPPLASREAT</sequence>
<dbReference type="Gene3D" id="3.40.50.1110">
    <property type="entry name" value="SGNH hydrolase"/>
    <property type="match status" value="1"/>
</dbReference>
<dbReference type="EMBL" id="BSUN01000001">
    <property type="protein sequence ID" value="GMA34337.1"/>
    <property type="molecule type" value="Genomic_DNA"/>
</dbReference>
<evidence type="ECO:0000259" key="1">
    <source>
        <dbReference type="Pfam" id="PF13472"/>
    </source>
</evidence>
<evidence type="ECO:0000313" key="2">
    <source>
        <dbReference type="EMBL" id="GMA34337.1"/>
    </source>
</evidence>
<dbReference type="PANTHER" id="PTHR43784:SF2">
    <property type="entry name" value="GDSL-LIKE LIPASE_ACYLHYDROLASE, PUTATIVE (AFU_ORTHOLOGUE AFUA_2G00820)-RELATED"/>
    <property type="match status" value="1"/>
</dbReference>
<dbReference type="InterPro" id="IPR053140">
    <property type="entry name" value="GDSL_Rv0518-like"/>
</dbReference>
<protein>
    <recommendedName>
        <fullName evidence="1">SGNH hydrolase-type esterase domain-containing protein</fullName>
    </recommendedName>
</protein>